<organism evidence="2 3">
    <name type="scientific">Calidris pygmaea</name>
    <name type="common">Spoon-billed sandpiper</name>
    <dbReference type="NCBI Taxonomy" id="425635"/>
    <lineage>
        <taxon>Eukaryota</taxon>
        <taxon>Metazoa</taxon>
        <taxon>Chordata</taxon>
        <taxon>Craniata</taxon>
        <taxon>Vertebrata</taxon>
        <taxon>Euteleostomi</taxon>
        <taxon>Archelosauria</taxon>
        <taxon>Archosauria</taxon>
        <taxon>Dinosauria</taxon>
        <taxon>Saurischia</taxon>
        <taxon>Theropoda</taxon>
        <taxon>Coelurosauria</taxon>
        <taxon>Aves</taxon>
        <taxon>Neognathae</taxon>
        <taxon>Neoaves</taxon>
        <taxon>Charadriiformes</taxon>
        <taxon>Scolopacidae</taxon>
        <taxon>Calidris</taxon>
    </lineage>
</organism>
<protein>
    <recommendedName>
        <fullName evidence="4">Secreted protein</fullName>
    </recommendedName>
</protein>
<feature type="signal peptide" evidence="1">
    <location>
        <begin position="1"/>
        <end position="27"/>
    </location>
</feature>
<keyword evidence="1" id="KW-0732">Signal</keyword>
<evidence type="ECO:0000313" key="3">
    <source>
        <dbReference type="Proteomes" id="UP000694419"/>
    </source>
</evidence>
<evidence type="ECO:0000313" key="2">
    <source>
        <dbReference type="Ensembl" id="ENSCPGP00000013312.1"/>
    </source>
</evidence>
<dbReference type="Ensembl" id="ENSCPGT00000014591.1">
    <property type="protein sequence ID" value="ENSCPGP00000013312.1"/>
    <property type="gene ID" value="ENSCPGG00000009438.1"/>
</dbReference>
<feature type="chain" id="PRO_5034159389" description="Secreted protein" evidence="1">
    <location>
        <begin position="28"/>
        <end position="91"/>
    </location>
</feature>
<proteinExistence type="predicted"/>
<dbReference type="AlphaFoldDB" id="A0A8C3JUB2"/>
<reference evidence="2" key="2">
    <citation type="submission" date="2025-09" db="UniProtKB">
        <authorList>
            <consortium name="Ensembl"/>
        </authorList>
    </citation>
    <scope>IDENTIFICATION</scope>
</reference>
<dbReference type="Proteomes" id="UP000694419">
    <property type="component" value="Unplaced"/>
</dbReference>
<sequence>MSSQAGGDVFPLASHCILVLLPFLVRSHQGSGTVQDSTLDSACLSALPFSISPRSVCQLPRSEACLSKKDGTAALEPAGKQSPANSAMDGA</sequence>
<keyword evidence="3" id="KW-1185">Reference proteome</keyword>
<evidence type="ECO:0008006" key="4">
    <source>
        <dbReference type="Google" id="ProtNLM"/>
    </source>
</evidence>
<evidence type="ECO:0000256" key="1">
    <source>
        <dbReference type="SAM" id="SignalP"/>
    </source>
</evidence>
<reference evidence="2" key="1">
    <citation type="submission" date="2025-08" db="UniProtKB">
        <authorList>
            <consortium name="Ensembl"/>
        </authorList>
    </citation>
    <scope>IDENTIFICATION</scope>
</reference>
<name>A0A8C3JUB2_9CHAR</name>
<accession>A0A8C3JUB2</accession>